<evidence type="ECO:0000256" key="8">
    <source>
        <dbReference type="ARBA" id="ARBA00022989"/>
    </source>
</evidence>
<evidence type="ECO:0000256" key="9">
    <source>
        <dbReference type="ARBA" id="ARBA00023010"/>
    </source>
</evidence>
<feature type="transmembrane region" description="Helical" evidence="11">
    <location>
        <begin position="125"/>
        <end position="145"/>
    </location>
</feature>
<reference evidence="12" key="1">
    <citation type="submission" date="2021-09" db="EMBL/GenBank/DDBJ databases">
        <authorList>
            <consortium name="AG Swart"/>
            <person name="Singh M."/>
            <person name="Singh A."/>
            <person name="Seah K."/>
            <person name="Emmerich C."/>
        </authorList>
    </citation>
    <scope>NUCLEOTIDE SEQUENCE</scope>
    <source>
        <strain evidence="12">ATCC30299</strain>
    </source>
</reference>
<evidence type="ECO:0000256" key="7">
    <source>
        <dbReference type="ARBA" id="ARBA00022927"/>
    </source>
</evidence>
<accession>A0AAU9J388</accession>
<keyword evidence="6" id="KW-0256">Endoplasmic reticulum</keyword>
<evidence type="ECO:0000256" key="5">
    <source>
        <dbReference type="ARBA" id="ARBA00022692"/>
    </source>
</evidence>
<name>A0AAU9J388_9CILI</name>
<evidence type="ECO:0000256" key="2">
    <source>
        <dbReference type="ARBA" id="ARBA00010604"/>
    </source>
</evidence>
<dbReference type="GO" id="GO:0005789">
    <property type="term" value="C:endoplasmic reticulum membrane"/>
    <property type="evidence" value="ECO:0007669"/>
    <property type="project" value="UniProtKB-SubCell"/>
</dbReference>
<feature type="transmembrane region" description="Helical" evidence="11">
    <location>
        <begin position="151"/>
        <end position="178"/>
    </location>
</feature>
<proteinExistence type="inferred from homology"/>
<gene>
    <name evidence="12" type="ORF">BSTOLATCC_MIC25423</name>
</gene>
<keyword evidence="13" id="KW-1185">Reference proteome</keyword>
<evidence type="ECO:0000256" key="1">
    <source>
        <dbReference type="ARBA" id="ARBA00004477"/>
    </source>
</evidence>
<evidence type="ECO:0000313" key="13">
    <source>
        <dbReference type="Proteomes" id="UP001162131"/>
    </source>
</evidence>
<evidence type="ECO:0000256" key="3">
    <source>
        <dbReference type="ARBA" id="ARBA00021257"/>
    </source>
</evidence>
<keyword evidence="8 11" id="KW-1133">Transmembrane helix</keyword>
<evidence type="ECO:0000256" key="4">
    <source>
        <dbReference type="ARBA" id="ARBA00022448"/>
    </source>
</evidence>
<organism evidence="12 13">
    <name type="scientific">Blepharisma stoltei</name>
    <dbReference type="NCBI Taxonomy" id="1481888"/>
    <lineage>
        <taxon>Eukaryota</taxon>
        <taxon>Sar</taxon>
        <taxon>Alveolata</taxon>
        <taxon>Ciliophora</taxon>
        <taxon>Postciliodesmatophora</taxon>
        <taxon>Heterotrichea</taxon>
        <taxon>Heterotrichida</taxon>
        <taxon>Blepharismidae</taxon>
        <taxon>Blepharisma</taxon>
    </lineage>
</organism>
<comment type="similarity">
    <text evidence="2">Belongs to the SEC62 family.</text>
</comment>
<evidence type="ECO:0000313" key="12">
    <source>
        <dbReference type="EMBL" id="CAG9320191.1"/>
    </source>
</evidence>
<keyword evidence="10 11" id="KW-0472">Membrane</keyword>
<dbReference type="PANTHER" id="PTHR12443:SF9">
    <property type="entry name" value="TRANSLOCATION PROTEIN SEC62"/>
    <property type="match status" value="1"/>
</dbReference>
<evidence type="ECO:0000256" key="6">
    <source>
        <dbReference type="ARBA" id="ARBA00022824"/>
    </source>
</evidence>
<protein>
    <recommendedName>
        <fullName evidence="3">Translocation protein SEC62</fullName>
    </recommendedName>
</protein>
<dbReference type="AlphaFoldDB" id="A0AAU9J388"/>
<dbReference type="EMBL" id="CAJZBQ010000024">
    <property type="protein sequence ID" value="CAG9320191.1"/>
    <property type="molecule type" value="Genomic_DNA"/>
</dbReference>
<keyword evidence="5 11" id="KW-0812">Transmembrane</keyword>
<keyword evidence="9" id="KW-0811">Translocation</keyword>
<keyword evidence="7" id="KW-0653">Protein transport</keyword>
<comment type="caution">
    <text evidence="12">The sequence shown here is derived from an EMBL/GenBank/DDBJ whole genome shotgun (WGS) entry which is preliminary data.</text>
</comment>
<feature type="transmembrane region" description="Helical" evidence="11">
    <location>
        <begin position="215"/>
        <end position="234"/>
    </location>
</feature>
<evidence type="ECO:0000256" key="11">
    <source>
        <dbReference type="SAM" id="Phobius"/>
    </source>
</evidence>
<dbReference type="GO" id="GO:0031204">
    <property type="term" value="P:post-translational protein targeting to membrane, translocation"/>
    <property type="evidence" value="ECO:0007669"/>
    <property type="project" value="TreeGrafter"/>
</dbReference>
<sequence>MSDQNAEKLLHLCRKIRSLGLRERTSNFQGKKVTYFKGKDFMLCVFKNKEWVHYNKDLSNAKDISDFADELVENKLIIRVEAAFRNEQSKTPLNLFPSRIRKFEKEGFYLWSEKVAKKKWWQAPLLMFLVIGVILACCFPIWPIWAKLGLWYLSVILLCLILGVTLIRYIVFGLLFIFGIEFWIFPNMYDDRAGFWETLSPIYFYRKRGISCCDLTFRILFFLIFISAGTYFYLYPDTFEHIQEVTVGGIKDLVNWGEEKILSNSTQIAGIPNYRKYDDVLNEEVAGGFHMEDEEY</sequence>
<comment type="subcellular location">
    <subcellularLocation>
        <location evidence="1">Endoplasmic reticulum membrane</location>
        <topology evidence="1">Multi-pass membrane protein</topology>
    </subcellularLocation>
</comment>
<dbReference type="Pfam" id="PF03839">
    <property type="entry name" value="Sec62"/>
    <property type="match status" value="1"/>
</dbReference>
<evidence type="ECO:0000256" key="10">
    <source>
        <dbReference type="ARBA" id="ARBA00023136"/>
    </source>
</evidence>
<dbReference type="PANTHER" id="PTHR12443">
    <property type="entry name" value="TRANSLOCATION PROTEIN SEC62"/>
    <property type="match status" value="1"/>
</dbReference>
<keyword evidence="4" id="KW-0813">Transport</keyword>
<dbReference type="Proteomes" id="UP001162131">
    <property type="component" value="Unassembled WGS sequence"/>
</dbReference>
<dbReference type="InterPro" id="IPR004728">
    <property type="entry name" value="Sec62"/>
</dbReference>